<evidence type="ECO:0000256" key="1">
    <source>
        <dbReference type="ARBA" id="ARBA00012162"/>
    </source>
</evidence>
<dbReference type="NCBIfam" id="TIGR01469">
    <property type="entry name" value="cobA_cysG_Cterm"/>
    <property type="match status" value="1"/>
</dbReference>
<dbReference type="FunFam" id="3.40.1010.10:FF:000001">
    <property type="entry name" value="Siroheme synthase"/>
    <property type="match status" value="1"/>
</dbReference>
<evidence type="ECO:0000259" key="6">
    <source>
        <dbReference type="Pfam" id="PF00590"/>
    </source>
</evidence>
<keyword evidence="2 7" id="KW-0489">Methyltransferase</keyword>
<keyword evidence="4" id="KW-0949">S-adenosyl-L-methionine</keyword>
<dbReference type="GO" id="GO:0032259">
    <property type="term" value="P:methylation"/>
    <property type="evidence" value="ECO:0007669"/>
    <property type="project" value="UniProtKB-KW"/>
</dbReference>
<dbReference type="InterPro" id="IPR006366">
    <property type="entry name" value="CobA/CysG_C"/>
</dbReference>
<dbReference type="GO" id="GO:0004851">
    <property type="term" value="F:uroporphyrin-III C-methyltransferase activity"/>
    <property type="evidence" value="ECO:0007669"/>
    <property type="project" value="UniProtKB-EC"/>
</dbReference>
<reference evidence="7 8" key="1">
    <citation type="submission" date="2019-02" db="EMBL/GenBank/DDBJ databases">
        <title>Sequencing the genomes of 1000 actinobacteria strains.</title>
        <authorList>
            <person name="Klenk H.-P."/>
        </authorList>
    </citation>
    <scope>NUCLEOTIDE SEQUENCE [LARGE SCALE GENOMIC DNA]</scope>
    <source>
        <strain evidence="7 8">DSM 17364</strain>
    </source>
</reference>
<evidence type="ECO:0000256" key="4">
    <source>
        <dbReference type="ARBA" id="ARBA00022691"/>
    </source>
</evidence>
<dbReference type="CDD" id="cd11642">
    <property type="entry name" value="SUMT"/>
    <property type="match status" value="1"/>
</dbReference>
<dbReference type="NCBIfam" id="NF004790">
    <property type="entry name" value="PRK06136.1"/>
    <property type="match status" value="1"/>
</dbReference>
<sequence>MSGARETTTARTGAGSVTLVGAGPGAADLITLAGARALAGADVVLIDRLAPRELLEHTKPGTFVLDVGKAPGAHVATQDQINDRLLAEAQAGLRVVRLKGGDPYVLGRGGEEAAFLRAHGIEVAVIPGVTSAVAVPAAAGIPVTHRGLATGFTVVTGHDELGDVPVRSDHTLIVLMGVARLESTVAALRSRGLDGATPAAVIERGFLPDQRSTVATLDTLAGRARSIGVSNPAVIVIGDVVSLADVEREDLLTSALAAGQPAATPYLTAKELS</sequence>
<dbReference type="AlphaFoldDB" id="A0A4Q8AB49"/>
<keyword evidence="3 7" id="KW-0808">Transferase</keyword>
<dbReference type="InterPro" id="IPR035996">
    <property type="entry name" value="4pyrrol_Methylase_sf"/>
</dbReference>
<evidence type="ECO:0000313" key="8">
    <source>
        <dbReference type="Proteomes" id="UP000292685"/>
    </source>
</evidence>
<proteinExistence type="predicted"/>
<evidence type="ECO:0000256" key="3">
    <source>
        <dbReference type="ARBA" id="ARBA00022679"/>
    </source>
</evidence>
<dbReference type="InterPro" id="IPR014777">
    <property type="entry name" value="4pyrrole_Mease_sub1"/>
</dbReference>
<dbReference type="InterPro" id="IPR050161">
    <property type="entry name" value="Siro_Cobalamin_biosynth"/>
</dbReference>
<accession>A0A4Q8AB49</accession>
<dbReference type="RefSeq" id="WP_102161121.1">
    <property type="nucleotide sequence ID" value="NZ_PGGT01000071.1"/>
</dbReference>
<comment type="caution">
    <text evidence="7">The sequence shown here is derived from an EMBL/GenBank/DDBJ whole genome shotgun (WGS) entry which is preliminary data.</text>
</comment>
<gene>
    <name evidence="7" type="ORF">EV380_0876</name>
</gene>
<dbReference type="Proteomes" id="UP000292685">
    <property type="component" value="Unassembled WGS sequence"/>
</dbReference>
<dbReference type="PANTHER" id="PTHR45790">
    <property type="entry name" value="SIROHEME SYNTHASE-RELATED"/>
    <property type="match status" value="1"/>
</dbReference>
<dbReference type="GO" id="GO:0019354">
    <property type="term" value="P:siroheme biosynthetic process"/>
    <property type="evidence" value="ECO:0007669"/>
    <property type="project" value="InterPro"/>
</dbReference>
<evidence type="ECO:0000256" key="2">
    <source>
        <dbReference type="ARBA" id="ARBA00022603"/>
    </source>
</evidence>
<name>A0A4Q8AB49_9MICC</name>
<dbReference type="InterPro" id="IPR000878">
    <property type="entry name" value="4pyrrol_Mease"/>
</dbReference>
<dbReference type="Gene3D" id="3.40.1010.10">
    <property type="entry name" value="Cobalt-precorrin-4 Transmethylase, Domain 1"/>
    <property type="match status" value="1"/>
</dbReference>
<dbReference type="InterPro" id="IPR014776">
    <property type="entry name" value="4pyrrole_Mease_sub2"/>
</dbReference>
<dbReference type="EC" id="2.1.1.107" evidence="1"/>
<dbReference type="SUPFAM" id="SSF53790">
    <property type="entry name" value="Tetrapyrrole methylase"/>
    <property type="match status" value="1"/>
</dbReference>
<organism evidence="7 8">
    <name type="scientific">Zhihengliuella halotolerans</name>
    <dbReference type="NCBI Taxonomy" id="370736"/>
    <lineage>
        <taxon>Bacteria</taxon>
        <taxon>Bacillati</taxon>
        <taxon>Actinomycetota</taxon>
        <taxon>Actinomycetes</taxon>
        <taxon>Micrococcales</taxon>
        <taxon>Micrococcaceae</taxon>
        <taxon>Zhihengliuella</taxon>
    </lineage>
</organism>
<feature type="domain" description="Tetrapyrrole methylase" evidence="6">
    <location>
        <begin position="17"/>
        <end position="220"/>
    </location>
</feature>
<protein>
    <recommendedName>
        <fullName evidence="1">uroporphyrinogen-III C-methyltransferase</fullName>
        <ecNumber evidence="1">2.1.1.107</ecNumber>
    </recommendedName>
</protein>
<dbReference type="PANTHER" id="PTHR45790:SF3">
    <property type="entry name" value="S-ADENOSYL-L-METHIONINE-DEPENDENT UROPORPHYRINOGEN III METHYLTRANSFERASE, CHLOROPLASTIC"/>
    <property type="match status" value="1"/>
</dbReference>
<dbReference type="Gene3D" id="3.30.950.10">
    <property type="entry name" value="Methyltransferase, Cobalt-precorrin-4 Transmethylase, Domain 2"/>
    <property type="match status" value="1"/>
</dbReference>
<dbReference type="Pfam" id="PF00590">
    <property type="entry name" value="TP_methylase"/>
    <property type="match status" value="1"/>
</dbReference>
<evidence type="ECO:0000313" key="7">
    <source>
        <dbReference type="EMBL" id="RZU61308.1"/>
    </source>
</evidence>
<keyword evidence="8" id="KW-1185">Reference proteome</keyword>
<keyword evidence="5" id="KW-0627">Porphyrin biosynthesis</keyword>
<evidence type="ECO:0000256" key="5">
    <source>
        <dbReference type="ARBA" id="ARBA00023244"/>
    </source>
</evidence>
<dbReference type="EMBL" id="SHLA01000001">
    <property type="protein sequence ID" value="RZU61308.1"/>
    <property type="molecule type" value="Genomic_DNA"/>
</dbReference>